<name>A0A8J2VKR7_9BACL</name>
<evidence type="ECO:0000313" key="1">
    <source>
        <dbReference type="EMBL" id="GGE28787.1"/>
    </source>
</evidence>
<comment type="caution">
    <text evidence="1">The sequence shown here is derived from an EMBL/GenBank/DDBJ whole genome shotgun (WGS) entry which is preliminary data.</text>
</comment>
<protein>
    <submittedName>
        <fullName evidence="1">Uncharacterized protein</fullName>
    </submittedName>
</protein>
<dbReference type="RefSeq" id="WP_268234909.1">
    <property type="nucleotide sequence ID" value="NZ_BMHQ01000018.1"/>
</dbReference>
<organism evidence="1 2">
    <name type="scientific">Marinithermofilum abyssi</name>
    <dbReference type="NCBI Taxonomy" id="1571185"/>
    <lineage>
        <taxon>Bacteria</taxon>
        <taxon>Bacillati</taxon>
        <taxon>Bacillota</taxon>
        <taxon>Bacilli</taxon>
        <taxon>Bacillales</taxon>
        <taxon>Thermoactinomycetaceae</taxon>
        <taxon>Marinithermofilum</taxon>
    </lineage>
</organism>
<evidence type="ECO:0000313" key="2">
    <source>
        <dbReference type="Proteomes" id="UP000625210"/>
    </source>
</evidence>
<reference evidence="1" key="2">
    <citation type="submission" date="2020-09" db="EMBL/GenBank/DDBJ databases">
        <authorList>
            <person name="Sun Q."/>
            <person name="Zhou Y."/>
        </authorList>
    </citation>
    <scope>NUCLEOTIDE SEQUENCE</scope>
    <source>
        <strain evidence="1">CGMCC 1.15179</strain>
    </source>
</reference>
<keyword evidence="2" id="KW-1185">Reference proteome</keyword>
<dbReference type="Proteomes" id="UP000625210">
    <property type="component" value="Unassembled WGS sequence"/>
</dbReference>
<dbReference type="EMBL" id="BMHQ01000018">
    <property type="protein sequence ID" value="GGE28787.1"/>
    <property type="molecule type" value="Genomic_DNA"/>
</dbReference>
<accession>A0A8J2VKR7</accession>
<sequence length="43" mass="5180">MWTKAQVDHLIRFYQFVDGERENVPLEVKELPPAYQDDEDEVE</sequence>
<gene>
    <name evidence="1" type="ORF">GCM10011571_33630</name>
</gene>
<proteinExistence type="predicted"/>
<reference evidence="1" key="1">
    <citation type="journal article" date="2014" name="Int. J. Syst. Evol. Microbiol.">
        <title>Complete genome sequence of Corynebacterium casei LMG S-19264T (=DSM 44701T), isolated from a smear-ripened cheese.</title>
        <authorList>
            <consortium name="US DOE Joint Genome Institute (JGI-PGF)"/>
            <person name="Walter F."/>
            <person name="Albersmeier A."/>
            <person name="Kalinowski J."/>
            <person name="Ruckert C."/>
        </authorList>
    </citation>
    <scope>NUCLEOTIDE SEQUENCE</scope>
    <source>
        <strain evidence="1">CGMCC 1.15179</strain>
    </source>
</reference>
<dbReference type="AlphaFoldDB" id="A0A8J2VKR7"/>